<dbReference type="InterPro" id="IPR029039">
    <property type="entry name" value="Flavoprotein-like_sf"/>
</dbReference>
<evidence type="ECO:0000256" key="14">
    <source>
        <dbReference type="ARBA" id="ARBA00054856"/>
    </source>
</evidence>
<dbReference type="GO" id="GO:0046872">
    <property type="term" value="F:metal ion binding"/>
    <property type="evidence" value="ECO:0007669"/>
    <property type="project" value="UniProtKB-KW"/>
</dbReference>
<comment type="similarity">
    <text evidence="4">Belongs to the NAD(P)H dehydrogenase (quinone) family.</text>
</comment>
<gene>
    <name evidence="22" type="primary">nqo1</name>
</gene>
<reference evidence="22" key="3">
    <citation type="submission" date="2025-09" db="UniProtKB">
        <authorList>
            <consortium name="Ensembl"/>
        </authorList>
    </citation>
    <scope>IDENTIFICATION</scope>
</reference>
<dbReference type="GO" id="GO:0005829">
    <property type="term" value="C:cytosol"/>
    <property type="evidence" value="ECO:0007669"/>
    <property type="project" value="TreeGrafter"/>
</dbReference>
<keyword evidence="6" id="KW-0963">Cytoplasm</keyword>
<feature type="compositionally biased region" description="Polar residues" evidence="20">
    <location>
        <begin position="299"/>
        <end position="309"/>
    </location>
</feature>
<feature type="compositionally biased region" description="Polar residues" evidence="20">
    <location>
        <begin position="375"/>
        <end position="400"/>
    </location>
</feature>
<evidence type="ECO:0000256" key="9">
    <source>
        <dbReference type="ARBA" id="ARBA00022723"/>
    </source>
</evidence>
<dbReference type="PANTHER" id="PTHR10204:SF34">
    <property type="entry name" value="NAD(P)H DEHYDROGENASE [QUINONE] 1 ISOFORM 1"/>
    <property type="match status" value="1"/>
</dbReference>
<dbReference type="Pfam" id="PF02525">
    <property type="entry name" value="Flavodoxin_2"/>
    <property type="match status" value="1"/>
</dbReference>
<dbReference type="InterPro" id="IPR051545">
    <property type="entry name" value="NAD(P)H_dehydrogenase_qn"/>
</dbReference>
<dbReference type="Gene3D" id="3.40.50.360">
    <property type="match status" value="1"/>
</dbReference>
<evidence type="ECO:0000256" key="15">
    <source>
        <dbReference type="ARBA" id="ARBA00066401"/>
    </source>
</evidence>
<evidence type="ECO:0000259" key="21">
    <source>
        <dbReference type="Pfam" id="PF02525"/>
    </source>
</evidence>
<dbReference type="SUPFAM" id="SSF52218">
    <property type="entry name" value="Flavoproteins"/>
    <property type="match status" value="1"/>
</dbReference>
<evidence type="ECO:0000256" key="19">
    <source>
        <dbReference type="ARBA" id="ARBA00083661"/>
    </source>
</evidence>
<accession>A0A667YGS5</accession>
<evidence type="ECO:0000256" key="10">
    <source>
        <dbReference type="ARBA" id="ARBA00022827"/>
    </source>
</evidence>
<keyword evidence="23" id="KW-1185">Reference proteome</keyword>
<feature type="compositionally biased region" description="Polar residues" evidence="20">
    <location>
        <begin position="356"/>
        <end position="366"/>
    </location>
</feature>
<evidence type="ECO:0000256" key="5">
    <source>
        <dbReference type="ARBA" id="ARBA00011738"/>
    </source>
</evidence>
<dbReference type="GO" id="GO:0001512">
    <property type="term" value="F:dihydronicotinamide riboside quinone reductase activity"/>
    <property type="evidence" value="ECO:0007669"/>
    <property type="project" value="UniProtKB-EC"/>
</dbReference>
<evidence type="ECO:0000313" key="23">
    <source>
        <dbReference type="Proteomes" id="UP000472263"/>
    </source>
</evidence>
<comment type="subcellular location">
    <subcellularLocation>
        <location evidence="3">Cytoplasm</location>
    </subcellularLocation>
</comment>
<dbReference type="InterPro" id="IPR003680">
    <property type="entry name" value="Flavodoxin_fold"/>
</dbReference>
<dbReference type="AlphaFoldDB" id="A0A667YGS5"/>
<evidence type="ECO:0000256" key="1">
    <source>
        <dbReference type="ARBA" id="ARBA00001947"/>
    </source>
</evidence>
<dbReference type="PANTHER" id="PTHR10204">
    <property type="entry name" value="NAD P H OXIDOREDUCTASE-RELATED"/>
    <property type="match status" value="1"/>
</dbReference>
<proteinExistence type="inferred from homology"/>
<evidence type="ECO:0000256" key="8">
    <source>
        <dbReference type="ARBA" id="ARBA00022630"/>
    </source>
</evidence>
<organism evidence="22 23">
    <name type="scientific">Myripristis murdjan</name>
    <name type="common">pinecone soldierfish</name>
    <dbReference type="NCBI Taxonomy" id="586833"/>
    <lineage>
        <taxon>Eukaryota</taxon>
        <taxon>Metazoa</taxon>
        <taxon>Chordata</taxon>
        <taxon>Craniata</taxon>
        <taxon>Vertebrata</taxon>
        <taxon>Euteleostomi</taxon>
        <taxon>Actinopterygii</taxon>
        <taxon>Neopterygii</taxon>
        <taxon>Teleostei</taxon>
        <taxon>Neoteleostei</taxon>
        <taxon>Acanthomorphata</taxon>
        <taxon>Holocentriformes</taxon>
        <taxon>Holocentridae</taxon>
        <taxon>Myripristis</taxon>
    </lineage>
</organism>
<evidence type="ECO:0000256" key="11">
    <source>
        <dbReference type="ARBA" id="ARBA00022833"/>
    </source>
</evidence>
<feature type="compositionally biased region" description="Polar residues" evidence="20">
    <location>
        <begin position="268"/>
        <end position="291"/>
    </location>
</feature>
<keyword evidence="8" id="KW-0285">Flavoprotein</keyword>
<dbReference type="GO" id="GO:0003955">
    <property type="term" value="F:NAD(P)H dehydrogenase (quinone) activity"/>
    <property type="evidence" value="ECO:0007669"/>
    <property type="project" value="TreeGrafter"/>
</dbReference>
<keyword evidence="7" id="KW-0597">Phosphoprotein</keyword>
<reference evidence="22" key="1">
    <citation type="submission" date="2019-06" db="EMBL/GenBank/DDBJ databases">
        <authorList>
            <consortium name="Wellcome Sanger Institute Data Sharing"/>
        </authorList>
    </citation>
    <scope>NUCLEOTIDE SEQUENCE [LARGE SCALE GENOMIC DNA]</scope>
</reference>
<evidence type="ECO:0000256" key="17">
    <source>
        <dbReference type="ARBA" id="ARBA00077622"/>
    </source>
</evidence>
<sequence>MSQKTVLIVYAHQSPGSFNAAVRNVTVKALEEQGCRVIMSDLYAMNFRANATYDDIIGDWKNPELFQYGEETMHAWKEGRLSEDIVAEQNKIKEADLVIFQFPLYWFSVPAIMKGWMDRVLTQGFAFSLEKMYNNGVFKDKKAMLSFSTGAMPTMFRPDGINGDINVTLWPLQNGILHFCGFQVLAPQIFWCPVHSPHVARTAMLEGWQARLKGLFAERPLTFAPCELFDLSFQGGFLLHPSVREEYRSLPYGITTGHHLGKPLPPDNQITAQPPDENSGNSASEDNQITAQPPDEDSANSACEDNQITPQPPDEDSANSASEDNQITAQPPDENSANSACEDNQITPQPPDEDSANSASEDNQITPQPPDEDSANSASEDNQITAQPPDENSANSASED</sequence>
<evidence type="ECO:0000256" key="4">
    <source>
        <dbReference type="ARBA" id="ARBA00006252"/>
    </source>
</evidence>
<evidence type="ECO:0000256" key="7">
    <source>
        <dbReference type="ARBA" id="ARBA00022553"/>
    </source>
</evidence>
<dbReference type="EC" id="1.10.5.1" evidence="15"/>
<evidence type="ECO:0000313" key="22">
    <source>
        <dbReference type="Ensembl" id="ENSMMDP00005025643.1"/>
    </source>
</evidence>
<keyword evidence="12" id="KW-0560">Oxidoreductase</keyword>
<comment type="cofactor">
    <cofactor evidence="2">
        <name>FAD</name>
        <dbReference type="ChEBI" id="CHEBI:57692"/>
    </cofactor>
</comment>
<evidence type="ECO:0000256" key="12">
    <source>
        <dbReference type="ARBA" id="ARBA00023002"/>
    </source>
</evidence>
<dbReference type="GeneTree" id="ENSGT00940000156563"/>
<comment type="function">
    <text evidence="14">The enzyme apparently serves as a quinone reductase in connection with conjugation reactions of hydroquinones involved in detoxification pathways as well as in biosynthetic processes such as the vitamin K-dependent gamma-carboxylation of glutamate residues in prothrombin synthesis.</text>
</comment>
<comment type="subunit">
    <text evidence="5">Homodimer.</text>
</comment>
<keyword evidence="9" id="KW-0479">Metal-binding</keyword>
<evidence type="ECO:0000256" key="18">
    <source>
        <dbReference type="ARBA" id="ARBA00077696"/>
    </source>
</evidence>
<keyword evidence="11" id="KW-0862">Zinc</keyword>
<evidence type="ECO:0000256" key="16">
    <source>
        <dbReference type="ARBA" id="ARBA00073982"/>
    </source>
</evidence>
<name>A0A667YGS5_9TELE</name>
<dbReference type="Proteomes" id="UP000472263">
    <property type="component" value="Chromosome 3"/>
</dbReference>
<comment type="catalytic activity">
    <reaction evidence="13">
        <text>1-(beta-D-ribofuranosyl)-1,4-dihydronicotinamide + a quinone + H(+) = beta-nicotinamide D-riboside + a quinol</text>
        <dbReference type="Rhea" id="RHEA:12364"/>
        <dbReference type="ChEBI" id="CHEBI:15378"/>
        <dbReference type="ChEBI" id="CHEBI:15927"/>
        <dbReference type="ChEBI" id="CHEBI:24646"/>
        <dbReference type="ChEBI" id="CHEBI:55458"/>
        <dbReference type="ChEBI" id="CHEBI:132124"/>
        <dbReference type="EC" id="1.10.5.1"/>
    </reaction>
</comment>
<evidence type="ECO:0000256" key="20">
    <source>
        <dbReference type="SAM" id="MobiDB-lite"/>
    </source>
</evidence>
<protein>
    <recommendedName>
        <fullName evidence="16">Ribosyldihydronicotinamide dehydrogenase [quinone]</fullName>
        <ecNumber evidence="15">1.10.5.1</ecNumber>
    </recommendedName>
    <alternativeName>
        <fullName evidence="19">NRH dehydrogenase [quinone] 2</fullName>
    </alternativeName>
    <alternativeName>
        <fullName evidence="18">NRH:quinone oxidoreductase 2</fullName>
    </alternativeName>
    <alternativeName>
        <fullName evidence="17">Quinone reductase 2</fullName>
    </alternativeName>
</protein>
<dbReference type="FunFam" id="3.40.50.360:FF:000030">
    <property type="entry name" value="ribosyldihydronicotinamide dehydrogenase [quinone]"/>
    <property type="match status" value="1"/>
</dbReference>
<keyword evidence="10" id="KW-0274">FAD</keyword>
<evidence type="ECO:0000256" key="13">
    <source>
        <dbReference type="ARBA" id="ARBA00052759"/>
    </source>
</evidence>
<evidence type="ECO:0000256" key="3">
    <source>
        <dbReference type="ARBA" id="ARBA00004496"/>
    </source>
</evidence>
<feature type="compositionally biased region" description="Polar residues" evidence="20">
    <location>
        <begin position="318"/>
        <end position="347"/>
    </location>
</feature>
<feature type="region of interest" description="Disordered" evidence="20">
    <location>
        <begin position="258"/>
        <end position="400"/>
    </location>
</feature>
<evidence type="ECO:0000256" key="6">
    <source>
        <dbReference type="ARBA" id="ARBA00022490"/>
    </source>
</evidence>
<evidence type="ECO:0000256" key="2">
    <source>
        <dbReference type="ARBA" id="ARBA00001974"/>
    </source>
</evidence>
<dbReference type="Ensembl" id="ENSMMDT00005026186.1">
    <property type="protein sequence ID" value="ENSMMDP00005025643.1"/>
    <property type="gene ID" value="ENSMMDG00005012194.1"/>
</dbReference>
<reference evidence="22" key="2">
    <citation type="submission" date="2025-08" db="UniProtKB">
        <authorList>
            <consortium name="Ensembl"/>
        </authorList>
    </citation>
    <scope>IDENTIFICATION</scope>
</reference>
<feature type="domain" description="Flavodoxin-like fold" evidence="21">
    <location>
        <begin position="4"/>
        <end position="191"/>
    </location>
</feature>
<comment type="cofactor">
    <cofactor evidence="1">
        <name>Zn(2+)</name>
        <dbReference type="ChEBI" id="CHEBI:29105"/>
    </cofactor>
</comment>